<gene>
    <name evidence="1" type="ORF">H0A61_00693</name>
</gene>
<dbReference type="Proteomes" id="UP000662904">
    <property type="component" value="Chromosome"/>
</dbReference>
<evidence type="ECO:0000313" key="2">
    <source>
        <dbReference type="Proteomes" id="UP000662904"/>
    </source>
</evidence>
<dbReference type="KEGG" id="kme:H0A61_00693"/>
<keyword evidence="2" id="KW-1185">Reference proteome</keyword>
<accession>A0A8A0RIU4</accession>
<organism evidence="1 2">
    <name type="scientific">Koleobacter methoxysyntrophicus</name>
    <dbReference type="NCBI Taxonomy" id="2751313"/>
    <lineage>
        <taxon>Bacteria</taxon>
        <taxon>Bacillati</taxon>
        <taxon>Bacillota</taxon>
        <taxon>Clostridia</taxon>
        <taxon>Koleobacterales</taxon>
        <taxon>Koleobacteraceae</taxon>
        <taxon>Koleobacter</taxon>
    </lineage>
</organism>
<dbReference type="SUPFAM" id="SSF143631">
    <property type="entry name" value="ApbE-like"/>
    <property type="match status" value="1"/>
</dbReference>
<name>A0A8A0RIU4_9FIRM</name>
<dbReference type="InterPro" id="IPR003374">
    <property type="entry name" value="ApbE-like_sf"/>
</dbReference>
<evidence type="ECO:0000313" key="1">
    <source>
        <dbReference type="EMBL" id="QSQ08371.1"/>
    </source>
</evidence>
<dbReference type="PIRSF" id="PIRSF006421">
    <property type="entry name" value="UCP006421"/>
    <property type="match status" value="1"/>
</dbReference>
<dbReference type="InterPro" id="IPR007183">
    <property type="entry name" value="UPF0280"/>
</dbReference>
<dbReference type="Gene3D" id="3.10.520.10">
    <property type="entry name" value="ApbE-like domains"/>
    <property type="match status" value="1"/>
</dbReference>
<sequence>MYQPRFYRKEMGSDRFKAFTVLYKETDLWIGVNGNCNIGRVKEFVLNKIIELRNQLENYLRLDPGFFKSLSPYRVQEYAPEIAKIMADAAARAGVGPMAAVAGAFSREIGKSVEEEFGIEEIIIENGGDLYLKSKETLFISVYAGNSPVSGRICIEIPPVLSPLGICTSSGTVGHSLSFGKADAVTVLCKDAPTADAYATALGNLIKGPEGIQKALDKAPMIKEVLGIVVIVGDKIGARGNFKLVPVI</sequence>
<dbReference type="EMBL" id="CP059066">
    <property type="protein sequence ID" value="QSQ08371.1"/>
    <property type="molecule type" value="Genomic_DNA"/>
</dbReference>
<protein>
    <submittedName>
        <fullName evidence="1">Uncharacterized protein</fullName>
    </submittedName>
</protein>
<reference evidence="1" key="1">
    <citation type="submission" date="2020-07" db="EMBL/GenBank/DDBJ databases">
        <title>Koleobacter methoxysyntrophicus gen. nov., sp. nov., a novel anaerobic bacterium isolated from deep subsurface oil field and proposal of Koleobacterales ord. nov. in the phylum Firmicutes.</title>
        <authorList>
            <person name="Sakamoto S."/>
            <person name="Tamaki H."/>
        </authorList>
    </citation>
    <scope>NUCLEOTIDE SEQUENCE</scope>
    <source>
        <strain evidence="1">NRmbB1</strain>
    </source>
</reference>
<proteinExistence type="predicted"/>
<dbReference type="AlphaFoldDB" id="A0A8A0RIU4"/>
<dbReference type="RefSeq" id="WP_206708584.1">
    <property type="nucleotide sequence ID" value="NZ_CP059066.1"/>
</dbReference>